<reference evidence="3" key="1">
    <citation type="journal article" date="2019" name="Int. J. Syst. Evol. Microbiol.">
        <title>The Global Catalogue of Microorganisms (GCM) 10K type strain sequencing project: providing services to taxonomists for standard genome sequencing and annotation.</title>
        <authorList>
            <consortium name="The Broad Institute Genomics Platform"/>
            <consortium name="The Broad Institute Genome Sequencing Center for Infectious Disease"/>
            <person name="Wu L."/>
            <person name="Ma J."/>
        </authorList>
    </citation>
    <scope>NUCLEOTIDE SEQUENCE [LARGE SCALE GENOMIC DNA]</scope>
    <source>
        <strain evidence="3">KCTC 19812</strain>
    </source>
</reference>
<comment type="caution">
    <text evidence="2">The sequence shown here is derived from an EMBL/GenBank/DDBJ whole genome shotgun (WGS) entry which is preliminary data.</text>
</comment>
<dbReference type="EMBL" id="JBHUIV010000002">
    <property type="protein sequence ID" value="MFD2199985.1"/>
    <property type="molecule type" value="Genomic_DNA"/>
</dbReference>
<evidence type="ECO:0000313" key="3">
    <source>
        <dbReference type="Proteomes" id="UP001597414"/>
    </source>
</evidence>
<evidence type="ECO:0000313" key="2">
    <source>
        <dbReference type="EMBL" id="MFD2199985.1"/>
    </source>
</evidence>
<proteinExistence type="predicted"/>
<dbReference type="Pfam" id="PF18480">
    <property type="entry name" value="DUF5615"/>
    <property type="match status" value="1"/>
</dbReference>
<evidence type="ECO:0000259" key="1">
    <source>
        <dbReference type="Pfam" id="PF18480"/>
    </source>
</evidence>
<organism evidence="2 3">
    <name type="scientific">Shivajiella indica</name>
    <dbReference type="NCBI Taxonomy" id="872115"/>
    <lineage>
        <taxon>Bacteria</taxon>
        <taxon>Pseudomonadati</taxon>
        <taxon>Bacteroidota</taxon>
        <taxon>Cytophagia</taxon>
        <taxon>Cytophagales</taxon>
        <taxon>Cyclobacteriaceae</taxon>
        <taxon>Shivajiella</taxon>
    </lineage>
</organism>
<sequence>MPKILIDNNISVLAKLVLEKDFPMSRHVFELGLETSSDDEIWEFAKNNFDAILSKDKDFYYKTILYGPPPKLIWITKGNCSNNQLLNLLRKHISEINTFLISDQAILTIQ</sequence>
<gene>
    <name evidence="2" type="ORF">ACFSKV_00300</name>
</gene>
<feature type="domain" description="DUF5615" evidence="1">
    <location>
        <begin position="3"/>
        <end position="106"/>
    </location>
</feature>
<keyword evidence="3" id="KW-1185">Reference proteome</keyword>
<accession>A0ABW5B5S7</accession>
<name>A0ABW5B5S7_9BACT</name>
<dbReference type="RefSeq" id="WP_380799508.1">
    <property type="nucleotide sequence ID" value="NZ_JBHUIV010000002.1"/>
</dbReference>
<dbReference type="Proteomes" id="UP001597414">
    <property type="component" value="Unassembled WGS sequence"/>
</dbReference>
<dbReference type="InterPro" id="IPR041049">
    <property type="entry name" value="DUF5615"/>
</dbReference>
<protein>
    <submittedName>
        <fullName evidence="2">DUF5615 family PIN-like protein</fullName>
    </submittedName>
</protein>